<dbReference type="Pfam" id="PF01521">
    <property type="entry name" value="Fe-S_biosyn"/>
    <property type="match status" value="1"/>
</dbReference>
<gene>
    <name evidence="4" type="ORF">NESM_000323100</name>
</gene>
<comment type="similarity">
    <text evidence="1">Belongs to the HesB/IscA family.</text>
</comment>
<proteinExistence type="inferred from homology"/>
<feature type="compositionally biased region" description="Low complexity" evidence="2">
    <location>
        <begin position="99"/>
        <end position="119"/>
    </location>
</feature>
<dbReference type="Gene3D" id="2.60.300.12">
    <property type="entry name" value="HesB-like domain"/>
    <property type="match status" value="1"/>
</dbReference>
<protein>
    <submittedName>
        <fullName evidence="4">Iron-sulfur assembly protein 1</fullName>
    </submittedName>
</protein>
<dbReference type="InterPro" id="IPR050322">
    <property type="entry name" value="Fe-S_cluster_asmbl/transfer"/>
</dbReference>
<dbReference type="InterPro" id="IPR000361">
    <property type="entry name" value="ATAP_core_dom"/>
</dbReference>
<dbReference type="InterPro" id="IPR035903">
    <property type="entry name" value="HesB-like_dom_sf"/>
</dbReference>
<evidence type="ECO:0000256" key="1">
    <source>
        <dbReference type="ARBA" id="ARBA00006718"/>
    </source>
</evidence>
<dbReference type="GO" id="GO:0051537">
    <property type="term" value="F:2 iron, 2 sulfur cluster binding"/>
    <property type="evidence" value="ECO:0007669"/>
    <property type="project" value="TreeGrafter"/>
</dbReference>
<dbReference type="EMBL" id="JAECZO010000031">
    <property type="protein sequence ID" value="KAK7194102.1"/>
    <property type="molecule type" value="Genomic_DNA"/>
</dbReference>
<dbReference type="SUPFAM" id="SSF89360">
    <property type="entry name" value="HesB-like domain"/>
    <property type="match status" value="1"/>
</dbReference>
<comment type="caution">
    <text evidence="4">The sequence shown here is derived from an EMBL/GenBank/DDBJ whole genome shotgun (WGS) entry which is preliminary data.</text>
</comment>
<organism evidence="4 5">
    <name type="scientific">Novymonas esmeraldas</name>
    <dbReference type="NCBI Taxonomy" id="1808958"/>
    <lineage>
        <taxon>Eukaryota</taxon>
        <taxon>Discoba</taxon>
        <taxon>Euglenozoa</taxon>
        <taxon>Kinetoplastea</taxon>
        <taxon>Metakinetoplastina</taxon>
        <taxon>Trypanosomatida</taxon>
        <taxon>Trypanosomatidae</taxon>
        <taxon>Novymonas</taxon>
    </lineage>
</organism>
<dbReference type="Proteomes" id="UP001430356">
    <property type="component" value="Unassembled WGS sequence"/>
</dbReference>
<feature type="compositionally biased region" description="Low complexity" evidence="2">
    <location>
        <begin position="45"/>
        <end position="63"/>
    </location>
</feature>
<feature type="region of interest" description="Disordered" evidence="2">
    <location>
        <begin position="45"/>
        <end position="119"/>
    </location>
</feature>
<evidence type="ECO:0000313" key="4">
    <source>
        <dbReference type="EMBL" id="KAK7194102.1"/>
    </source>
</evidence>
<dbReference type="GO" id="GO:0005739">
    <property type="term" value="C:mitochondrion"/>
    <property type="evidence" value="ECO:0007669"/>
    <property type="project" value="TreeGrafter"/>
</dbReference>
<dbReference type="NCBIfam" id="TIGR00049">
    <property type="entry name" value="iron-sulfur cluster assembly accessory protein"/>
    <property type="match status" value="1"/>
</dbReference>
<evidence type="ECO:0000313" key="5">
    <source>
        <dbReference type="Proteomes" id="UP001430356"/>
    </source>
</evidence>
<sequence>MQRRLCAVGSGLVCRSRWVYVTGGAPLQQQRVFQSSVAADAATTSTSTAAGGVGSAATPSVSSDTPSHFQQLYKSSHKGGGTTPMPRPYQERKLRSRRTPAAGADTATPSAATPSAAGAAAAAAPSPLFGARSSCAEDAGPVPQRALSPLQKRQLQFRSKAAFVLTPQALRRVKYLLAQFTSTAKSPPSSSSSQSSTSVSGEKPCGIRIGVRRRGCSGYSYTVNYYFGSSRRGSGNGAASSRSGAGGMEDAVVEQEGVKVVVDADALFYVIGTEMDYVVRNVEEKFTFKNPNQKYGCGCEESFMPFDADDMDDD</sequence>
<dbReference type="PANTHER" id="PTHR10072:SF41">
    <property type="entry name" value="IRON-SULFUR CLUSTER ASSEMBLY 1 HOMOLOG, MITOCHONDRIAL"/>
    <property type="match status" value="1"/>
</dbReference>
<feature type="compositionally biased region" description="Low complexity" evidence="2">
    <location>
        <begin position="183"/>
        <end position="200"/>
    </location>
</feature>
<evidence type="ECO:0000256" key="2">
    <source>
        <dbReference type="SAM" id="MobiDB-lite"/>
    </source>
</evidence>
<dbReference type="FunFam" id="2.60.300.12:FF:000019">
    <property type="entry name" value="Iron-sulfur assembly protein 1, putative"/>
    <property type="match status" value="1"/>
</dbReference>
<keyword evidence="5" id="KW-1185">Reference proteome</keyword>
<dbReference type="GO" id="GO:0016226">
    <property type="term" value="P:iron-sulfur cluster assembly"/>
    <property type="evidence" value="ECO:0007669"/>
    <property type="project" value="InterPro"/>
</dbReference>
<dbReference type="InterPro" id="IPR016092">
    <property type="entry name" value="ATAP"/>
</dbReference>
<dbReference type="PANTHER" id="PTHR10072">
    <property type="entry name" value="IRON-SULFUR CLUSTER ASSEMBLY PROTEIN"/>
    <property type="match status" value="1"/>
</dbReference>
<accession>A0AAW0EJ63</accession>
<reference evidence="4 5" key="1">
    <citation type="journal article" date="2021" name="MBio">
        <title>A New Model Trypanosomatid, Novymonas esmeraldas: Genomic Perception of Its 'Candidatus Pandoraea novymonadis' Endosymbiont.</title>
        <authorList>
            <person name="Zakharova A."/>
            <person name="Saura A."/>
            <person name="Butenko A."/>
            <person name="Podesvova L."/>
            <person name="Warmusova S."/>
            <person name="Kostygov A.Y."/>
            <person name="Nenarokova A."/>
            <person name="Lukes J."/>
            <person name="Opperdoes F.R."/>
            <person name="Yurchenko V."/>
        </authorList>
    </citation>
    <scope>NUCLEOTIDE SEQUENCE [LARGE SCALE GENOMIC DNA]</scope>
    <source>
        <strain evidence="4 5">E262AT.01</strain>
    </source>
</reference>
<feature type="domain" description="Core" evidence="3">
    <location>
        <begin position="247"/>
        <end position="300"/>
    </location>
</feature>
<feature type="compositionally biased region" description="Polar residues" evidence="2">
    <location>
        <begin position="64"/>
        <end position="74"/>
    </location>
</feature>
<evidence type="ECO:0000259" key="3">
    <source>
        <dbReference type="Pfam" id="PF01521"/>
    </source>
</evidence>
<dbReference type="AlphaFoldDB" id="A0AAW0EJ63"/>
<name>A0AAW0EJ63_9TRYP</name>
<feature type="region of interest" description="Disordered" evidence="2">
    <location>
        <begin position="183"/>
        <end position="203"/>
    </location>
</feature>